<accession>A0A0M4LFD9</accession>
<proteinExistence type="predicted"/>
<organism evidence="1 2">
    <name type="scientific">Bifidobacterium longum subsp. infantis</name>
    <dbReference type="NCBI Taxonomy" id="1682"/>
    <lineage>
        <taxon>Bacteria</taxon>
        <taxon>Bacillati</taxon>
        <taxon>Actinomycetota</taxon>
        <taxon>Actinomycetes</taxon>
        <taxon>Bifidobacteriales</taxon>
        <taxon>Bifidobacteriaceae</taxon>
        <taxon>Bifidobacterium</taxon>
    </lineage>
</organism>
<dbReference type="Proteomes" id="UP000067206">
    <property type="component" value="Chromosome"/>
</dbReference>
<dbReference type="EMBL" id="CP010411">
    <property type="protein sequence ID" value="ALE08170.1"/>
    <property type="molecule type" value="Genomic_DNA"/>
</dbReference>
<name>A0A0M4LFD9_BIFLI</name>
<protein>
    <submittedName>
        <fullName evidence="1">Uncharacterized protein</fullName>
    </submittedName>
</protein>
<evidence type="ECO:0000313" key="2">
    <source>
        <dbReference type="Proteomes" id="UP000067206"/>
    </source>
</evidence>
<dbReference type="RefSeq" id="WP_060620011.1">
    <property type="nucleotide sequence ID" value="NZ_CP010411.1"/>
</dbReference>
<reference evidence="1 2" key="1">
    <citation type="submission" date="2014-12" db="EMBL/GenBank/DDBJ databases">
        <title>Complete genome sequence of Bifidobacterium longum subsp. infantis BT1.</title>
        <authorList>
            <person name="Kim J.F."/>
            <person name="Kwak M.-J."/>
        </authorList>
    </citation>
    <scope>NUCLEOTIDE SEQUENCE [LARGE SCALE GENOMIC DNA]</scope>
    <source>
        <strain evidence="1 2">BT1</strain>
    </source>
</reference>
<sequence length="100" mass="11402">MTLSLAIEGSGFTARTCDEVAYFHNALFLIDDRGIITSVLQPDVERYAVERDEARRLGVYRRIPDGEQEPPDDIFQKILNLAVPENIRAVWVQDRQVVAK</sequence>
<dbReference type="PATRIC" id="fig|1682.24.peg.93"/>
<gene>
    <name evidence="1" type="ORF">RY67_94</name>
</gene>
<evidence type="ECO:0000313" key="1">
    <source>
        <dbReference type="EMBL" id="ALE08170.1"/>
    </source>
</evidence>
<dbReference type="AlphaFoldDB" id="A0A0M4LFD9"/>